<reference evidence="1" key="1">
    <citation type="submission" date="2019-02" db="EMBL/GenBank/DDBJ databases">
        <authorList>
            <person name="Gruber-Vodicka R. H."/>
            <person name="Seah K. B. B."/>
        </authorList>
    </citation>
    <scope>NUCLEOTIDE SEQUENCE</scope>
    <source>
        <strain evidence="1">BECK_DK47</strain>
    </source>
</reference>
<evidence type="ECO:0000313" key="1">
    <source>
        <dbReference type="EMBL" id="VFJ68551.1"/>
    </source>
</evidence>
<protein>
    <submittedName>
        <fullName evidence="1">Uncharacterized protein</fullName>
    </submittedName>
</protein>
<dbReference type="InterPro" id="IPR007460">
    <property type="entry name" value="BrnT_toxin"/>
</dbReference>
<dbReference type="EMBL" id="CAADEX010000215">
    <property type="protein sequence ID" value="VFJ68551.1"/>
    <property type="molecule type" value="Genomic_DNA"/>
</dbReference>
<gene>
    <name evidence="1" type="ORF">BECKDK2373B_GA0170837_12153</name>
</gene>
<name>A0A450TLE9_9GAMM</name>
<organism evidence="1">
    <name type="scientific">Candidatus Kentrum sp. DK</name>
    <dbReference type="NCBI Taxonomy" id="2126562"/>
    <lineage>
        <taxon>Bacteria</taxon>
        <taxon>Pseudomonadati</taxon>
        <taxon>Pseudomonadota</taxon>
        <taxon>Gammaproteobacteria</taxon>
        <taxon>Candidatus Kentrum</taxon>
    </lineage>
</organism>
<dbReference type="Gene3D" id="3.10.450.530">
    <property type="entry name" value="Ribonuclease toxin, BrnT, of type II toxin-antitoxin system"/>
    <property type="match status" value="1"/>
</dbReference>
<dbReference type="AlphaFoldDB" id="A0A450TLE9"/>
<dbReference type="InterPro" id="IPR038573">
    <property type="entry name" value="BrnT_sf"/>
</dbReference>
<proteinExistence type="predicted"/>
<dbReference type="Pfam" id="PF04365">
    <property type="entry name" value="BrnT_toxin"/>
    <property type="match status" value="1"/>
</dbReference>
<sequence length="102" mass="11839">MPTGKTTFEWDAIKDRMNREKHGVSFSKAQLAFFDENRVILADTAHSHREPRFCCVGKVADAIMTVRFTYREGVIRIFGAGYWRKGKRIYDKENQLHGRTNG</sequence>
<accession>A0A450TLE9</accession>